<gene>
    <name evidence="3" type="primary">SPP1</name>
    <name evidence="3" type="ORF">SNAT2548_LOCUS473</name>
</gene>
<dbReference type="InterPro" id="IPR036412">
    <property type="entry name" value="HAD-like_sf"/>
</dbReference>
<keyword evidence="4" id="KW-1185">Reference proteome</keyword>
<feature type="domain" description="Sucrose phosphatase-like" evidence="2">
    <location>
        <begin position="40"/>
        <end position="319"/>
    </location>
</feature>
<keyword evidence="1" id="KW-0378">Hydrolase</keyword>
<dbReference type="InterPro" id="IPR006380">
    <property type="entry name" value="SPP-like_dom"/>
</dbReference>
<evidence type="ECO:0000256" key="1">
    <source>
        <dbReference type="ARBA" id="ARBA00022801"/>
    </source>
</evidence>
<proteinExistence type="predicted"/>
<evidence type="ECO:0000313" key="4">
    <source>
        <dbReference type="Proteomes" id="UP000604046"/>
    </source>
</evidence>
<comment type="caution">
    <text evidence="3">The sequence shown here is derived from an EMBL/GenBank/DDBJ whole genome shotgun (WGS) entry which is preliminary data.</text>
</comment>
<reference evidence="3" key="1">
    <citation type="submission" date="2021-02" db="EMBL/GenBank/DDBJ databases">
        <authorList>
            <person name="Dougan E. K."/>
            <person name="Rhodes N."/>
            <person name="Thang M."/>
            <person name="Chan C."/>
        </authorList>
    </citation>
    <scope>NUCLEOTIDE SEQUENCE</scope>
</reference>
<dbReference type="Pfam" id="PF05116">
    <property type="entry name" value="S6PP"/>
    <property type="match status" value="1"/>
</dbReference>
<dbReference type="InterPro" id="IPR006379">
    <property type="entry name" value="HAD-SF_hydro_IIB"/>
</dbReference>
<dbReference type="SUPFAM" id="SSF56784">
    <property type="entry name" value="HAD-like"/>
    <property type="match status" value="1"/>
</dbReference>
<protein>
    <submittedName>
        <fullName evidence="3">SPP1 protein</fullName>
    </submittedName>
</protein>
<dbReference type="NCBIfam" id="TIGR01484">
    <property type="entry name" value="HAD-SF-IIB"/>
    <property type="match status" value="1"/>
</dbReference>
<dbReference type="GO" id="GO:0016787">
    <property type="term" value="F:hydrolase activity"/>
    <property type="evidence" value="ECO:0007669"/>
    <property type="project" value="UniProtKB-KW"/>
</dbReference>
<evidence type="ECO:0000259" key="2">
    <source>
        <dbReference type="Pfam" id="PF05116"/>
    </source>
</evidence>
<dbReference type="AlphaFoldDB" id="A0A812GIP6"/>
<dbReference type="PANTHER" id="PTHR46521">
    <property type="entry name" value="SUCROSE-PHOSPHATASE 2-RELATED"/>
    <property type="match status" value="1"/>
</dbReference>
<evidence type="ECO:0000313" key="3">
    <source>
        <dbReference type="EMBL" id="CAE6921381.1"/>
    </source>
</evidence>
<dbReference type="SFLD" id="SFLDS00003">
    <property type="entry name" value="Haloacid_Dehalogenase"/>
    <property type="match status" value="1"/>
</dbReference>
<dbReference type="PANTHER" id="PTHR46521:SF4">
    <property type="entry name" value="SUCROSE-PHOSPHATASE 2-RELATED"/>
    <property type="match status" value="1"/>
</dbReference>
<accession>A0A812GIP6</accession>
<name>A0A812GIP6_9DINO</name>
<dbReference type="EMBL" id="CAJNDS010000024">
    <property type="protein sequence ID" value="CAE6921381.1"/>
    <property type="molecule type" value="Genomic_DNA"/>
</dbReference>
<dbReference type="Proteomes" id="UP000604046">
    <property type="component" value="Unassembled WGS sequence"/>
</dbReference>
<dbReference type="SFLD" id="SFLDG01141">
    <property type="entry name" value="C2.B.1:_Sucrose_Phosphatase_Li"/>
    <property type="match status" value="1"/>
</dbReference>
<dbReference type="InterPro" id="IPR051518">
    <property type="entry name" value="Sucrose_Phosphatase"/>
</dbReference>
<dbReference type="SFLD" id="SFLDG01140">
    <property type="entry name" value="C2.B:_Phosphomannomutase_and_P"/>
    <property type="match status" value="1"/>
</dbReference>
<dbReference type="OrthoDB" id="425139at2759"/>
<organism evidence="3 4">
    <name type="scientific">Symbiodinium natans</name>
    <dbReference type="NCBI Taxonomy" id="878477"/>
    <lineage>
        <taxon>Eukaryota</taxon>
        <taxon>Sar</taxon>
        <taxon>Alveolata</taxon>
        <taxon>Dinophyceae</taxon>
        <taxon>Suessiales</taxon>
        <taxon>Symbiodiniaceae</taxon>
        <taxon>Symbiodinium</taxon>
    </lineage>
</organism>
<dbReference type="InterPro" id="IPR023214">
    <property type="entry name" value="HAD_sf"/>
</dbReference>
<dbReference type="Gene3D" id="3.90.1070.10">
    <property type="match status" value="1"/>
</dbReference>
<sequence length="321" mass="35709">MKKQSWDNPPDWYGKKNYLITEPGDYSLRHGHLRRLRDSKVLVVTDLDHTLVGHERDPENKLLEEFKTLWLGEYALNGSALAYSTGRSKSMALDVAQERQLIRPDLLICGVGTEVYTVPSTLPVLGWWEARDSLNLVPEWKSKMLNGFNRAEVEEVLTSRFPKFELRGTPENDPYRIPTAYQMDEAFDASKKQLQDELGSSYQVISSGHGEWKLIDICSAEAGKLKAMQFASSTLKFEAASTLGCGDSGNDELMFRNAGGRGVMVANSLPELVEAMTASADPPTKELQKGAEFKTCHGSTMLFAGREVAGGIVEALQHFFP</sequence>
<dbReference type="Gene3D" id="3.40.50.1000">
    <property type="entry name" value="HAD superfamily/HAD-like"/>
    <property type="match status" value="1"/>
</dbReference>